<accession>A0AAN8X4S0</accession>
<dbReference type="Proteomes" id="UP001381693">
    <property type="component" value="Unassembled WGS sequence"/>
</dbReference>
<keyword evidence="2" id="KW-1185">Reference proteome</keyword>
<organism evidence="1 2">
    <name type="scientific">Halocaridina rubra</name>
    <name type="common">Hawaiian red shrimp</name>
    <dbReference type="NCBI Taxonomy" id="373956"/>
    <lineage>
        <taxon>Eukaryota</taxon>
        <taxon>Metazoa</taxon>
        <taxon>Ecdysozoa</taxon>
        <taxon>Arthropoda</taxon>
        <taxon>Crustacea</taxon>
        <taxon>Multicrustacea</taxon>
        <taxon>Malacostraca</taxon>
        <taxon>Eumalacostraca</taxon>
        <taxon>Eucarida</taxon>
        <taxon>Decapoda</taxon>
        <taxon>Pleocyemata</taxon>
        <taxon>Caridea</taxon>
        <taxon>Atyoidea</taxon>
        <taxon>Atyidae</taxon>
        <taxon>Halocaridina</taxon>
    </lineage>
</organism>
<dbReference type="EMBL" id="JAXCGZ010008354">
    <property type="protein sequence ID" value="KAK7077727.1"/>
    <property type="molecule type" value="Genomic_DNA"/>
</dbReference>
<evidence type="ECO:0000313" key="1">
    <source>
        <dbReference type="EMBL" id="KAK7077727.1"/>
    </source>
</evidence>
<evidence type="ECO:0000313" key="2">
    <source>
        <dbReference type="Proteomes" id="UP001381693"/>
    </source>
</evidence>
<gene>
    <name evidence="1" type="ORF">SK128_024703</name>
</gene>
<reference evidence="1 2" key="1">
    <citation type="submission" date="2023-11" db="EMBL/GenBank/DDBJ databases">
        <title>Halocaridina rubra genome assembly.</title>
        <authorList>
            <person name="Smith C."/>
        </authorList>
    </citation>
    <scope>NUCLEOTIDE SEQUENCE [LARGE SCALE GENOMIC DNA]</scope>
    <source>
        <strain evidence="1">EP-1</strain>
        <tissue evidence="1">Whole</tissue>
    </source>
</reference>
<name>A0AAN8X4S0_HALRR</name>
<protein>
    <submittedName>
        <fullName evidence="1">Uncharacterized protein</fullName>
    </submittedName>
</protein>
<proteinExistence type="predicted"/>
<dbReference type="AlphaFoldDB" id="A0AAN8X4S0"/>
<comment type="caution">
    <text evidence="1">The sequence shown here is derived from an EMBL/GenBank/DDBJ whole genome shotgun (WGS) entry which is preliminary data.</text>
</comment>
<sequence length="50" mass="5598">MTRFWWTNPGDTAIPGRSAAKVEQAPSTSPKYKNQINIVDATWASYQILS</sequence>